<evidence type="ECO:0008006" key="5">
    <source>
        <dbReference type="Google" id="ProtNLM"/>
    </source>
</evidence>
<dbReference type="InterPro" id="IPR002156">
    <property type="entry name" value="RNaseH_domain"/>
</dbReference>
<dbReference type="AlphaFoldDB" id="A0AAW0LFP2"/>
<dbReference type="InterPro" id="IPR052929">
    <property type="entry name" value="RNase_H-like_EbsB-rel"/>
</dbReference>
<dbReference type="Pfam" id="PF13456">
    <property type="entry name" value="RVT_3"/>
    <property type="match status" value="1"/>
</dbReference>
<dbReference type="InterPro" id="IPR026960">
    <property type="entry name" value="RVT-Znf"/>
</dbReference>
<dbReference type="GO" id="GO:0004523">
    <property type="term" value="F:RNA-DNA hybrid ribonuclease activity"/>
    <property type="evidence" value="ECO:0007669"/>
    <property type="project" value="InterPro"/>
</dbReference>
<name>A0AAW0LFP2_QUESU</name>
<dbReference type="PANTHER" id="PTHR47074">
    <property type="entry name" value="BNAC02G40300D PROTEIN"/>
    <property type="match status" value="1"/>
</dbReference>
<evidence type="ECO:0000313" key="3">
    <source>
        <dbReference type="EMBL" id="KAK7850299.1"/>
    </source>
</evidence>
<dbReference type="PANTHER" id="PTHR47074:SF48">
    <property type="entry name" value="POLYNUCLEOTIDYL TRANSFERASE, RIBONUCLEASE H-LIKE SUPERFAMILY PROTEIN"/>
    <property type="match status" value="1"/>
</dbReference>
<protein>
    <recommendedName>
        <fullName evidence="5">Reverse transcriptase zinc-binding domain-containing protein</fullName>
    </recommendedName>
</protein>
<dbReference type="Proteomes" id="UP000237347">
    <property type="component" value="Unassembled WGS sequence"/>
</dbReference>
<proteinExistence type="predicted"/>
<sequence>MNVPKKVKHFVWKVCKNILATKENLWRRNITKDNTCEVCKKQVESIGHLFWFYDHVKEVWYSCKLSLSFEIHPSRDYMNVIWHLQKWEESRPRLLEWMVKISWGIWKDRNDIRHRGRLWSGQAVTRSLLCSLEEFQLANERLMANAKRNHVVKWALPQAGCYKVNVDRVVFSKKKQSGVGVVVKDGAIQVIATLSKKQYSSLGPLEIEAKAMEIGVTFAMKVGVGDVTFEGDSLEICNAIHGLTIVAPSVQNVVTGILKCA</sequence>
<keyword evidence="4" id="KW-1185">Reference proteome</keyword>
<evidence type="ECO:0000313" key="4">
    <source>
        <dbReference type="Proteomes" id="UP000237347"/>
    </source>
</evidence>
<dbReference type="Pfam" id="PF13966">
    <property type="entry name" value="zf-RVT"/>
    <property type="match status" value="1"/>
</dbReference>
<dbReference type="GO" id="GO:0003676">
    <property type="term" value="F:nucleic acid binding"/>
    <property type="evidence" value="ECO:0007669"/>
    <property type="project" value="InterPro"/>
</dbReference>
<organism evidence="3 4">
    <name type="scientific">Quercus suber</name>
    <name type="common">Cork oak</name>
    <dbReference type="NCBI Taxonomy" id="58331"/>
    <lineage>
        <taxon>Eukaryota</taxon>
        <taxon>Viridiplantae</taxon>
        <taxon>Streptophyta</taxon>
        <taxon>Embryophyta</taxon>
        <taxon>Tracheophyta</taxon>
        <taxon>Spermatophyta</taxon>
        <taxon>Magnoliopsida</taxon>
        <taxon>eudicotyledons</taxon>
        <taxon>Gunneridae</taxon>
        <taxon>Pentapetalae</taxon>
        <taxon>rosids</taxon>
        <taxon>fabids</taxon>
        <taxon>Fagales</taxon>
        <taxon>Fagaceae</taxon>
        <taxon>Quercus</taxon>
    </lineage>
</organism>
<gene>
    <name evidence="3" type="ORF">CFP56_001159</name>
</gene>
<accession>A0AAW0LFP2</accession>
<feature type="domain" description="Reverse transcriptase zinc-binding" evidence="2">
    <location>
        <begin position="2"/>
        <end position="60"/>
    </location>
</feature>
<comment type="caution">
    <text evidence="3">The sequence shown here is derived from an EMBL/GenBank/DDBJ whole genome shotgun (WGS) entry which is preliminary data.</text>
</comment>
<dbReference type="EMBL" id="PKMF04000102">
    <property type="protein sequence ID" value="KAK7850299.1"/>
    <property type="molecule type" value="Genomic_DNA"/>
</dbReference>
<evidence type="ECO:0000259" key="2">
    <source>
        <dbReference type="Pfam" id="PF13966"/>
    </source>
</evidence>
<evidence type="ECO:0000259" key="1">
    <source>
        <dbReference type="Pfam" id="PF13456"/>
    </source>
</evidence>
<feature type="domain" description="RNase H type-1" evidence="1">
    <location>
        <begin position="169"/>
        <end position="258"/>
    </location>
</feature>
<reference evidence="3 4" key="1">
    <citation type="journal article" date="2018" name="Sci. Data">
        <title>The draft genome sequence of cork oak.</title>
        <authorList>
            <person name="Ramos A.M."/>
            <person name="Usie A."/>
            <person name="Barbosa P."/>
            <person name="Barros P.M."/>
            <person name="Capote T."/>
            <person name="Chaves I."/>
            <person name="Simoes F."/>
            <person name="Abreu I."/>
            <person name="Carrasquinho I."/>
            <person name="Faro C."/>
            <person name="Guimaraes J.B."/>
            <person name="Mendonca D."/>
            <person name="Nobrega F."/>
            <person name="Rodrigues L."/>
            <person name="Saibo N.J.M."/>
            <person name="Varela M.C."/>
            <person name="Egas C."/>
            <person name="Matos J."/>
            <person name="Miguel C.M."/>
            <person name="Oliveira M.M."/>
            <person name="Ricardo C.P."/>
            <person name="Goncalves S."/>
        </authorList>
    </citation>
    <scope>NUCLEOTIDE SEQUENCE [LARGE SCALE GENOMIC DNA]</scope>
    <source>
        <strain evidence="4">cv. HL8</strain>
    </source>
</reference>